<dbReference type="GO" id="GO:0000298">
    <property type="term" value="F:endopolyphosphatase activity"/>
    <property type="evidence" value="ECO:0007669"/>
    <property type="project" value="TreeGrafter"/>
</dbReference>
<dbReference type="InterPro" id="IPR050126">
    <property type="entry name" value="Ap4A_hydrolase"/>
</dbReference>
<reference evidence="2 3" key="1">
    <citation type="submission" date="2017-06" db="EMBL/GenBank/DDBJ databases">
        <title>Ant-infecting Ophiocordyceps genomes reveal a high diversity of potential behavioral manipulation genes and a possible major role for enterotoxins.</title>
        <authorList>
            <person name="De Bekker C."/>
            <person name="Evans H.C."/>
            <person name="Brachmann A."/>
            <person name="Hughes D.P."/>
        </authorList>
    </citation>
    <scope>NUCLEOTIDE SEQUENCE [LARGE SCALE GENOMIC DNA]</scope>
    <source>
        <strain evidence="2 3">1348a</strain>
    </source>
</reference>
<evidence type="ECO:0000259" key="1">
    <source>
        <dbReference type="Pfam" id="PF00149"/>
    </source>
</evidence>
<name>A0A2C5Z4G2_9HYPO</name>
<dbReference type="InterPro" id="IPR004843">
    <property type="entry name" value="Calcineurin-like_PHP"/>
</dbReference>
<dbReference type="PANTHER" id="PTHR42850">
    <property type="entry name" value="METALLOPHOSPHOESTERASE"/>
    <property type="match status" value="1"/>
</dbReference>
<dbReference type="Pfam" id="PF00149">
    <property type="entry name" value="Metallophos"/>
    <property type="match status" value="1"/>
</dbReference>
<evidence type="ECO:0000313" key="2">
    <source>
        <dbReference type="EMBL" id="PHH74876.1"/>
    </source>
</evidence>
<dbReference type="GO" id="GO:0016791">
    <property type="term" value="F:phosphatase activity"/>
    <property type="evidence" value="ECO:0007669"/>
    <property type="project" value="TreeGrafter"/>
</dbReference>
<dbReference type="GO" id="GO:0006798">
    <property type="term" value="P:polyphosphate catabolic process"/>
    <property type="evidence" value="ECO:0007669"/>
    <property type="project" value="TreeGrafter"/>
</dbReference>
<protein>
    <recommendedName>
        <fullName evidence="1">Calcineurin-like phosphoesterase domain-containing protein</fullName>
    </recommendedName>
</protein>
<dbReference type="AlphaFoldDB" id="A0A2C5Z4G2"/>
<comment type="caution">
    <text evidence="2">The sequence shown here is derived from an EMBL/GenBank/DDBJ whole genome shotgun (WGS) entry which is preliminary data.</text>
</comment>
<dbReference type="SUPFAM" id="SSF56300">
    <property type="entry name" value="Metallo-dependent phosphatases"/>
    <property type="match status" value="1"/>
</dbReference>
<accession>A0A2C5Z4G2</accession>
<dbReference type="Gene3D" id="3.60.21.10">
    <property type="match status" value="1"/>
</dbReference>
<sequence length="293" mass="32106">MSHGNPSSMVSPMVSPMISPMISPLDPNLVPTPHNHRRLIIIGDIHGMLTALDALLRHVAYDPHTDHIVAVGDVVYRGPDSPGVVDRLMALNASAVRGNHEDQVLLAWSAARHQYRQQHGPDASLTPCPSVELDSRKSAHLDLARSLGPHRLDWLARLPLILDARPLPIYIVHAGLVPGVALDKQDPEAVNTMRSLVYSDSHPPVAHPLHHHSAEPWSLAWNRWQHQLPQSQRRTVVYGHDAKRGFSQGTYTFGLDSGCVRGHPLTAMIVRATDHGAFTHTIASVPCPLPPNA</sequence>
<dbReference type="InterPro" id="IPR029052">
    <property type="entry name" value="Metallo-depent_PP-like"/>
</dbReference>
<gene>
    <name evidence="2" type="ORF">CDD82_4731</name>
</gene>
<dbReference type="PANTHER" id="PTHR42850:SF4">
    <property type="entry name" value="ZINC-DEPENDENT ENDOPOLYPHOSPHATASE"/>
    <property type="match status" value="1"/>
</dbReference>
<dbReference type="EMBL" id="NJEU01000404">
    <property type="protein sequence ID" value="PHH74876.1"/>
    <property type="molecule type" value="Genomic_DNA"/>
</dbReference>
<dbReference type="GO" id="GO:0005737">
    <property type="term" value="C:cytoplasm"/>
    <property type="evidence" value="ECO:0007669"/>
    <property type="project" value="TreeGrafter"/>
</dbReference>
<dbReference type="OrthoDB" id="10267127at2759"/>
<dbReference type="CDD" id="cd00144">
    <property type="entry name" value="MPP_PPP_family"/>
    <property type="match status" value="1"/>
</dbReference>
<dbReference type="Proteomes" id="UP000224854">
    <property type="component" value="Unassembled WGS sequence"/>
</dbReference>
<keyword evidence="3" id="KW-1185">Reference proteome</keyword>
<evidence type="ECO:0000313" key="3">
    <source>
        <dbReference type="Proteomes" id="UP000224854"/>
    </source>
</evidence>
<proteinExistence type="predicted"/>
<feature type="domain" description="Calcineurin-like phosphoesterase" evidence="1">
    <location>
        <begin position="38"/>
        <end position="242"/>
    </location>
</feature>
<organism evidence="2 3">
    <name type="scientific">Ophiocordyceps australis</name>
    <dbReference type="NCBI Taxonomy" id="1399860"/>
    <lineage>
        <taxon>Eukaryota</taxon>
        <taxon>Fungi</taxon>
        <taxon>Dikarya</taxon>
        <taxon>Ascomycota</taxon>
        <taxon>Pezizomycotina</taxon>
        <taxon>Sordariomycetes</taxon>
        <taxon>Hypocreomycetidae</taxon>
        <taxon>Hypocreales</taxon>
        <taxon>Ophiocordycipitaceae</taxon>
        <taxon>Ophiocordyceps</taxon>
    </lineage>
</organism>